<protein>
    <recommendedName>
        <fullName evidence="2">Ysc84 actin-binding domain-containing protein</fullName>
    </recommendedName>
</protein>
<name>A0ABM8ELV2_9BACT</name>
<reference evidence="3 4" key="1">
    <citation type="submission" date="2022-12" db="EMBL/GenBank/DDBJ databases">
        <title>Polyphasic characterization of Geotalea uranireducens NIT-SL11 newly isolated from a complex of sewage sludge and microbially reduced graphene oxide.</title>
        <authorList>
            <person name="Xie L."/>
            <person name="Yoshida N."/>
            <person name="Meng L."/>
        </authorList>
    </citation>
    <scope>NUCLEOTIDE SEQUENCE [LARGE SCALE GENOMIC DNA]</scope>
    <source>
        <strain evidence="3 4">NIT-SL11</strain>
    </source>
</reference>
<keyword evidence="1" id="KW-0732">Signal</keyword>
<dbReference type="RefSeq" id="WP_282003774.1">
    <property type="nucleotide sequence ID" value="NZ_AP027151.1"/>
</dbReference>
<gene>
    <name evidence="3" type="ORF">GURASL_19250</name>
</gene>
<feature type="chain" id="PRO_5045272736" description="Ysc84 actin-binding domain-containing protein" evidence="1">
    <location>
        <begin position="35"/>
        <end position="235"/>
    </location>
</feature>
<evidence type="ECO:0000256" key="1">
    <source>
        <dbReference type="SAM" id="SignalP"/>
    </source>
</evidence>
<dbReference type="InterPro" id="IPR051702">
    <property type="entry name" value="SH3_domain_YSC84-like"/>
</dbReference>
<feature type="domain" description="Ysc84 actin-binding" evidence="2">
    <location>
        <begin position="115"/>
        <end position="232"/>
    </location>
</feature>
<dbReference type="Proteomes" id="UP001317705">
    <property type="component" value="Chromosome"/>
</dbReference>
<sequence length="235" mass="24623">MGNKRTGMTLIKPWLLAIALAAVQIFGVIAPAHASDLTEAQGLVDRAKATFNDFMADSNYSWLHDHLKEAKGVLIFPQVIKGGFFIGGSGGSGLLAVRDEKTGDWSQPAFYTIGSVSFGLQIGGEAAEVVMMVMDQKGIDSLLSSSIKLGGSVSIALGPVGAGAKGTVTADIISFARSKGLYAGLDLVGSVLEVRDSLNNAYYGKKVRPVAIVIERKVSNPESAGLLAVLRRAAR</sequence>
<keyword evidence="4" id="KW-1185">Reference proteome</keyword>
<accession>A0ABM8ELV2</accession>
<dbReference type="CDD" id="cd11524">
    <property type="entry name" value="SYLF"/>
    <property type="match status" value="1"/>
</dbReference>
<proteinExistence type="predicted"/>
<dbReference type="Pfam" id="PF04366">
    <property type="entry name" value="Ysc84"/>
    <property type="match status" value="1"/>
</dbReference>
<dbReference type="EMBL" id="AP027151">
    <property type="protein sequence ID" value="BDV43002.1"/>
    <property type="molecule type" value="Genomic_DNA"/>
</dbReference>
<evidence type="ECO:0000259" key="2">
    <source>
        <dbReference type="Pfam" id="PF04366"/>
    </source>
</evidence>
<evidence type="ECO:0000313" key="3">
    <source>
        <dbReference type="EMBL" id="BDV43002.1"/>
    </source>
</evidence>
<feature type="signal peptide" evidence="1">
    <location>
        <begin position="1"/>
        <end position="34"/>
    </location>
</feature>
<organism evidence="3 4">
    <name type="scientific">Geotalea uraniireducens</name>
    <dbReference type="NCBI Taxonomy" id="351604"/>
    <lineage>
        <taxon>Bacteria</taxon>
        <taxon>Pseudomonadati</taxon>
        <taxon>Thermodesulfobacteriota</taxon>
        <taxon>Desulfuromonadia</taxon>
        <taxon>Geobacterales</taxon>
        <taxon>Geobacteraceae</taxon>
        <taxon>Geotalea</taxon>
    </lineage>
</organism>
<dbReference type="InterPro" id="IPR007461">
    <property type="entry name" value="Ysc84_actin-binding"/>
</dbReference>
<dbReference type="PANTHER" id="PTHR15629:SF2">
    <property type="entry name" value="SH3 DOMAIN-CONTAINING YSC84-LIKE PROTEIN 1"/>
    <property type="match status" value="1"/>
</dbReference>
<dbReference type="PANTHER" id="PTHR15629">
    <property type="entry name" value="SH3YL1 PROTEIN"/>
    <property type="match status" value="1"/>
</dbReference>
<evidence type="ECO:0000313" key="4">
    <source>
        <dbReference type="Proteomes" id="UP001317705"/>
    </source>
</evidence>